<accession>A0A9E8N705</accession>
<protein>
    <submittedName>
        <fullName evidence="3">Ig-like domain-containing domain</fullName>
    </submittedName>
</protein>
<proteinExistence type="predicted"/>
<sequence>MKTSNQPSIRPDVLGAFYITRAMIKTLALAIICLLIFGRCAQEVVPTGGKKDSIPPNLVESNPLNKTLNFKGRKIELFFDEYVVVDNINQKLIITPEADNPYSYKQNGMSVLLTFKNEFKDSTTFTLNFGDAIKDFAEKNPAKNLKLVFSTSNTLDSARIYGSLKDIKTNKPIFDALVGLYNVTDTLNIAKQKPYYFSRTDTSGVFSIENIQSREYKLIAIDDKNRNMLYNAKDERMGFISKPIKAGSDSASYNLTMFLSDNTLLKIQRTIPRVNNYSVVFSKPIEKVNVTFMNKDTLPYLLENGGALKFFNVQPHPDSTLVKLSVTDSLGTVTDFDQKIAFQAPRGKERQKDPFTISTMPESNKPVTNTFTYKLILNKPVQFIDDQKITLITDSLTHEPLNAFKYEWNTNHNILSISAKSFAKDTVKWDLPKGSIISVEGDTLAKMLLRHPILKEEDYGQIKGAVINADTSMRFIVELVDEQYKIFESLYSSPYTFRHIPQGKYFLRIIVDKNRNKRWDTGELDKDLQPEPIYYMPDKILLKANFELNDVNITIPK</sequence>
<gene>
    <name evidence="3" type="ORF">ON006_25090</name>
</gene>
<organism evidence="3 4">
    <name type="scientific">Dyadobacter pollutisoli</name>
    <dbReference type="NCBI Taxonomy" id="2910158"/>
    <lineage>
        <taxon>Bacteria</taxon>
        <taxon>Pseudomonadati</taxon>
        <taxon>Bacteroidota</taxon>
        <taxon>Cytophagia</taxon>
        <taxon>Cytophagales</taxon>
        <taxon>Spirosomataceae</taxon>
        <taxon>Dyadobacter</taxon>
    </lineage>
</organism>
<reference evidence="3" key="1">
    <citation type="submission" date="2022-11" db="EMBL/GenBank/DDBJ databases">
        <title>Dyadobacter pollutisoli sp. nov., isolated from plastic dumped soil.</title>
        <authorList>
            <person name="Kim J.M."/>
            <person name="Kim K.R."/>
            <person name="Lee J.K."/>
            <person name="Hao L."/>
            <person name="Jeon C.O."/>
        </authorList>
    </citation>
    <scope>NUCLEOTIDE SEQUENCE</scope>
    <source>
        <strain evidence="3">U1</strain>
    </source>
</reference>
<dbReference type="KEGG" id="dpf:ON006_25090"/>
<evidence type="ECO:0000259" key="2">
    <source>
        <dbReference type="Pfam" id="PF13205"/>
    </source>
</evidence>
<name>A0A9E8N705_9BACT</name>
<feature type="domain" description="SbsA Ig-like" evidence="2">
    <location>
        <begin position="52"/>
        <end position="151"/>
    </location>
</feature>
<evidence type="ECO:0000313" key="3">
    <source>
        <dbReference type="EMBL" id="WAC11005.1"/>
    </source>
</evidence>
<keyword evidence="4" id="KW-1185">Reference proteome</keyword>
<evidence type="ECO:0000313" key="4">
    <source>
        <dbReference type="Proteomes" id="UP001164653"/>
    </source>
</evidence>
<keyword evidence="1" id="KW-0732">Signal</keyword>
<dbReference type="Pfam" id="PF13205">
    <property type="entry name" value="Big_5"/>
    <property type="match status" value="1"/>
</dbReference>
<dbReference type="EMBL" id="CP112998">
    <property type="protein sequence ID" value="WAC11005.1"/>
    <property type="molecule type" value="Genomic_DNA"/>
</dbReference>
<dbReference type="AlphaFoldDB" id="A0A9E8N705"/>
<dbReference type="Proteomes" id="UP001164653">
    <property type="component" value="Chromosome"/>
</dbReference>
<evidence type="ECO:0000256" key="1">
    <source>
        <dbReference type="ARBA" id="ARBA00022729"/>
    </source>
</evidence>
<dbReference type="InterPro" id="IPR032812">
    <property type="entry name" value="SbsA_Ig"/>
</dbReference>
<dbReference type="RefSeq" id="WP_244825134.1">
    <property type="nucleotide sequence ID" value="NZ_CP112998.1"/>
</dbReference>